<feature type="domain" description="Terminase large subunit-like ATPase" evidence="1">
    <location>
        <begin position="78"/>
        <end position="250"/>
    </location>
</feature>
<feature type="domain" description="Terminase large subunit-like endonuclease" evidence="2">
    <location>
        <begin position="256"/>
        <end position="534"/>
    </location>
</feature>
<dbReference type="OrthoDB" id="1044at10239"/>
<dbReference type="Pfam" id="PF03354">
    <property type="entry name" value="TerL_ATPase"/>
    <property type="match status" value="1"/>
</dbReference>
<dbReference type="SUPFAM" id="SSF52540">
    <property type="entry name" value="P-loop containing nucleoside triphosphate hydrolases"/>
    <property type="match status" value="1"/>
</dbReference>
<dbReference type="InterPro" id="IPR005021">
    <property type="entry name" value="Terminase_largesu-like"/>
</dbReference>
<proteinExistence type="predicted"/>
<dbReference type="GO" id="GO:0004519">
    <property type="term" value="F:endonuclease activity"/>
    <property type="evidence" value="ECO:0007669"/>
    <property type="project" value="InterPro"/>
</dbReference>
<dbReference type="GeneID" id="19735886"/>
<evidence type="ECO:0000313" key="4">
    <source>
        <dbReference type="Proteomes" id="UP000201442"/>
    </source>
</evidence>
<dbReference type="InterPro" id="IPR027417">
    <property type="entry name" value="P-loop_NTPase"/>
</dbReference>
<dbReference type="InterPro" id="IPR046461">
    <property type="entry name" value="TerL_ATPase"/>
</dbReference>
<dbReference type="Proteomes" id="UP000201442">
    <property type="component" value="Segment"/>
</dbReference>
<name>A0A059PAI8_9CAUD</name>
<dbReference type="Gene3D" id="3.40.50.300">
    <property type="entry name" value="P-loop containing nucleotide triphosphate hydrolases"/>
    <property type="match status" value="1"/>
</dbReference>
<keyword evidence="4" id="KW-1185">Reference proteome</keyword>
<dbReference type="RefSeq" id="YP_009044773.1">
    <property type="nucleotide sequence ID" value="NC_024386.1"/>
</dbReference>
<dbReference type="PANTHER" id="PTHR41287">
    <property type="match status" value="1"/>
</dbReference>
<dbReference type="PANTHER" id="PTHR41287:SF1">
    <property type="entry name" value="PROTEIN YMFN"/>
    <property type="match status" value="1"/>
</dbReference>
<evidence type="ECO:0000313" key="3">
    <source>
        <dbReference type="EMBL" id="AFY98382.1"/>
    </source>
</evidence>
<dbReference type="KEGG" id="vg:19735886"/>
<accession>A0A059PAI8</accession>
<dbReference type="EMBL" id="KC013026">
    <property type="protein sequence ID" value="AFY98382.1"/>
    <property type="molecule type" value="Genomic_DNA"/>
</dbReference>
<organism evidence="3 4">
    <name type="scientific">Leuconostoc phage LN25</name>
    <dbReference type="NCBI Taxonomy" id="1262518"/>
    <lineage>
        <taxon>Viruses</taxon>
        <taxon>Duplodnaviria</taxon>
        <taxon>Heunggongvirae</taxon>
        <taxon>Uroviricota</taxon>
        <taxon>Caudoviricetes</taxon>
        <taxon>Mccleskeyvirinae</taxon>
        <taxon>Unaquatrovirus</taxon>
        <taxon>Unaquatrovirus LN25</taxon>
    </lineage>
</organism>
<gene>
    <name evidence="3" type="ORF">phiLN25_013</name>
</gene>
<evidence type="ECO:0000259" key="2">
    <source>
        <dbReference type="Pfam" id="PF20441"/>
    </source>
</evidence>
<dbReference type="InterPro" id="IPR046462">
    <property type="entry name" value="TerL_nuclease"/>
</dbReference>
<protein>
    <submittedName>
        <fullName evidence="3">Putative terminase large subunit</fullName>
    </submittedName>
</protein>
<reference evidence="3 4" key="1">
    <citation type="journal article" date="2014" name="Int. J. Food Microbiol.">
        <title>Sequence and comparative analysis of Leuconostoc dairy bacteriophages.</title>
        <authorList>
            <person name="Kot W."/>
            <person name="Hansen L.H."/>
            <person name="Neve H."/>
            <person name="Hammer K."/>
            <person name="Jacobsen S."/>
            <person name="Pedersen P.D."/>
            <person name="Sorensen S.J."/>
            <person name="Heller K.J."/>
            <person name="Vogensen F.K."/>
        </authorList>
    </citation>
    <scope>NUCLEOTIDE SEQUENCE [LARGE SCALE GENOMIC DNA]</scope>
</reference>
<evidence type="ECO:0000259" key="1">
    <source>
        <dbReference type="Pfam" id="PF03354"/>
    </source>
</evidence>
<dbReference type="Pfam" id="PF20441">
    <property type="entry name" value="TerL_nuclease"/>
    <property type="match status" value="1"/>
</dbReference>
<sequence length="548" mass="63048">MKWYYEYLKLVRDGKPMSIEAKQALDRIPQYLNKFEYDDTYPKALISFIEGFIYLQKGDDEESHPMRLQVEQKFWLELFGFVDPITHRQIINDIGLVIGAGSGKSTFMAALSLAVMMVGSYKGNDVIVLSNSIKQSHETFRTASEMAGDERSVLGDLKKYELLKPILGKIKYAPTNSQIEIRAMDNNTLDGTNVRLAIFDEFHSYHVNVIENVRKSSAPKRKKTGFTTVYISTNGQVRDSVFDDYYKRWEKILAGEIEDWSTFPMIYKMDDVEEVTNPDLYEKAMPFVRNISDPQIIKDMLAKTQGNPVAQAEILAKSFNIPQSSFNALFTTDELEATREIQDVDWGNEVTIGSDFSEVEDLTAISIMWRNENKLRTRNFAFLPENTFENKTSKAQRLMYVRLINEGSLILTKGSAIDQDEVYEWLDNYIQENRLMPIGFGGDAYYSKKYQRNIDRDYGEGMYTKIRQNPMNLSQPLKTVKARIAGGDFQSDDDLLLWALNNLRVKIDANNNIYPNKQKAVDKIDPVLATIQAYYVWELQDEDTGIAW</sequence>